<feature type="transmembrane region" description="Helical" evidence="1">
    <location>
        <begin position="31"/>
        <end position="55"/>
    </location>
</feature>
<keyword evidence="1" id="KW-0472">Membrane</keyword>
<proteinExistence type="predicted"/>
<accession>A0A8K0W0R1</accession>
<organism evidence="2 3">
    <name type="scientific">Paraphoma chrysanthemicola</name>
    <dbReference type="NCBI Taxonomy" id="798071"/>
    <lineage>
        <taxon>Eukaryota</taxon>
        <taxon>Fungi</taxon>
        <taxon>Dikarya</taxon>
        <taxon>Ascomycota</taxon>
        <taxon>Pezizomycotina</taxon>
        <taxon>Dothideomycetes</taxon>
        <taxon>Pleosporomycetidae</taxon>
        <taxon>Pleosporales</taxon>
        <taxon>Pleosporineae</taxon>
        <taxon>Phaeosphaeriaceae</taxon>
        <taxon>Paraphoma</taxon>
    </lineage>
</organism>
<keyword evidence="1" id="KW-1133">Transmembrane helix</keyword>
<name>A0A8K0W0R1_9PLEO</name>
<gene>
    <name evidence="2" type="ORF">FB567DRAFT_521735</name>
</gene>
<evidence type="ECO:0000313" key="2">
    <source>
        <dbReference type="EMBL" id="KAH7089870.1"/>
    </source>
</evidence>
<protein>
    <submittedName>
        <fullName evidence="2">Uncharacterized protein</fullName>
    </submittedName>
</protein>
<evidence type="ECO:0000313" key="3">
    <source>
        <dbReference type="Proteomes" id="UP000813461"/>
    </source>
</evidence>
<feature type="transmembrane region" description="Helical" evidence="1">
    <location>
        <begin position="67"/>
        <end position="90"/>
    </location>
</feature>
<keyword evidence="3" id="KW-1185">Reference proteome</keyword>
<sequence length="91" mass="10397">MPQFSRALYETSRDIESQRPDEYLRDDRPFVFTWVGKLIYLIALYLSCGFFFYVVTCTFEGGYATGVGLALCVCMVMLTMLIVLPGTVAWE</sequence>
<evidence type="ECO:0000256" key="1">
    <source>
        <dbReference type="SAM" id="Phobius"/>
    </source>
</evidence>
<dbReference type="OrthoDB" id="10285749at2759"/>
<dbReference type="Proteomes" id="UP000813461">
    <property type="component" value="Unassembled WGS sequence"/>
</dbReference>
<keyword evidence="1" id="KW-0812">Transmembrane</keyword>
<dbReference type="EMBL" id="JAGMVJ010000006">
    <property type="protein sequence ID" value="KAH7089870.1"/>
    <property type="molecule type" value="Genomic_DNA"/>
</dbReference>
<reference evidence="2" key="1">
    <citation type="journal article" date="2021" name="Nat. Commun.">
        <title>Genetic determinants of endophytism in the Arabidopsis root mycobiome.</title>
        <authorList>
            <person name="Mesny F."/>
            <person name="Miyauchi S."/>
            <person name="Thiergart T."/>
            <person name="Pickel B."/>
            <person name="Atanasova L."/>
            <person name="Karlsson M."/>
            <person name="Huettel B."/>
            <person name="Barry K.W."/>
            <person name="Haridas S."/>
            <person name="Chen C."/>
            <person name="Bauer D."/>
            <person name="Andreopoulos W."/>
            <person name="Pangilinan J."/>
            <person name="LaButti K."/>
            <person name="Riley R."/>
            <person name="Lipzen A."/>
            <person name="Clum A."/>
            <person name="Drula E."/>
            <person name="Henrissat B."/>
            <person name="Kohler A."/>
            <person name="Grigoriev I.V."/>
            <person name="Martin F.M."/>
            <person name="Hacquard S."/>
        </authorList>
    </citation>
    <scope>NUCLEOTIDE SEQUENCE</scope>
    <source>
        <strain evidence="2">MPI-SDFR-AT-0120</strain>
    </source>
</reference>
<comment type="caution">
    <text evidence="2">The sequence shown here is derived from an EMBL/GenBank/DDBJ whole genome shotgun (WGS) entry which is preliminary data.</text>
</comment>
<dbReference type="AlphaFoldDB" id="A0A8K0W0R1"/>